<organism evidence="2 3">
    <name type="scientific">Hibiscus sabdariffa</name>
    <name type="common">roselle</name>
    <dbReference type="NCBI Taxonomy" id="183260"/>
    <lineage>
        <taxon>Eukaryota</taxon>
        <taxon>Viridiplantae</taxon>
        <taxon>Streptophyta</taxon>
        <taxon>Embryophyta</taxon>
        <taxon>Tracheophyta</taxon>
        <taxon>Spermatophyta</taxon>
        <taxon>Magnoliopsida</taxon>
        <taxon>eudicotyledons</taxon>
        <taxon>Gunneridae</taxon>
        <taxon>Pentapetalae</taxon>
        <taxon>rosids</taxon>
        <taxon>malvids</taxon>
        <taxon>Malvales</taxon>
        <taxon>Malvaceae</taxon>
        <taxon>Malvoideae</taxon>
        <taxon>Hibiscus</taxon>
    </lineage>
</organism>
<dbReference type="Proteomes" id="UP001396334">
    <property type="component" value="Unassembled WGS sequence"/>
</dbReference>
<accession>A0ABR2TXT5</accession>
<reference evidence="2 3" key="1">
    <citation type="journal article" date="2024" name="G3 (Bethesda)">
        <title>Genome assembly of Hibiscus sabdariffa L. provides insights into metabolisms of medicinal natural products.</title>
        <authorList>
            <person name="Kim T."/>
        </authorList>
    </citation>
    <scope>NUCLEOTIDE SEQUENCE [LARGE SCALE GENOMIC DNA]</scope>
    <source>
        <strain evidence="2">TK-2024</strain>
        <tissue evidence="2">Old leaves</tissue>
    </source>
</reference>
<comment type="caution">
    <text evidence="2">The sequence shown here is derived from an EMBL/GenBank/DDBJ whole genome shotgun (WGS) entry which is preliminary data.</text>
</comment>
<feature type="coiled-coil region" evidence="1">
    <location>
        <begin position="20"/>
        <end position="54"/>
    </location>
</feature>
<keyword evidence="1" id="KW-0175">Coiled coil</keyword>
<protein>
    <submittedName>
        <fullName evidence="2">Uncharacterized protein</fullName>
    </submittedName>
</protein>
<name>A0ABR2TXT5_9ROSI</name>
<evidence type="ECO:0000313" key="2">
    <source>
        <dbReference type="EMBL" id="KAK9042265.1"/>
    </source>
</evidence>
<evidence type="ECO:0000313" key="3">
    <source>
        <dbReference type="Proteomes" id="UP001396334"/>
    </source>
</evidence>
<dbReference type="EMBL" id="JBBPBN010000004">
    <property type="protein sequence ID" value="KAK9042265.1"/>
    <property type="molecule type" value="Genomic_DNA"/>
</dbReference>
<sequence length="174" mass="21621">MRLEKMEKIGLKDQDLVKCRREYQLKEEQFQRKLKALKEHCSDLEMIEKEVQKEIKREDGEFLQRCRELKLMEDSVTMQFEELKEKEEHFRSKMNQFWRFFTTHERNLEMGNQDGQEKHNHDEDQIEQLGLKDWNFEQCSKDIEFKEKHNHDEDLEQRYQELEVKENKLYAYLI</sequence>
<keyword evidence="3" id="KW-1185">Reference proteome</keyword>
<proteinExistence type="predicted"/>
<gene>
    <name evidence="2" type="ORF">V6N11_017342</name>
</gene>
<evidence type="ECO:0000256" key="1">
    <source>
        <dbReference type="SAM" id="Coils"/>
    </source>
</evidence>